<evidence type="ECO:0000256" key="1">
    <source>
        <dbReference type="ARBA" id="ARBA00022553"/>
    </source>
</evidence>
<dbReference type="GO" id="GO:0000160">
    <property type="term" value="P:phosphorelay signal transduction system"/>
    <property type="evidence" value="ECO:0007669"/>
    <property type="project" value="InterPro"/>
</dbReference>
<dbReference type="PROSITE" id="PS50110">
    <property type="entry name" value="RESPONSE_REGULATORY"/>
    <property type="match status" value="1"/>
</dbReference>
<comment type="caution">
    <text evidence="4">The sequence shown here is derived from an EMBL/GenBank/DDBJ whole genome shotgun (WGS) entry which is preliminary data.</text>
</comment>
<accession>A0A7W4IFK0</accession>
<dbReference type="Gene3D" id="3.40.50.2300">
    <property type="match status" value="1"/>
</dbReference>
<name>A0A7W4IFK0_9PROT</name>
<dbReference type="PANTHER" id="PTHR44591:SF20">
    <property type="entry name" value="PROTEIN PILH"/>
    <property type="match status" value="1"/>
</dbReference>
<dbReference type="InterPro" id="IPR050595">
    <property type="entry name" value="Bact_response_regulator"/>
</dbReference>
<evidence type="ECO:0000313" key="5">
    <source>
        <dbReference type="Proteomes" id="UP000589085"/>
    </source>
</evidence>
<keyword evidence="1 2" id="KW-0597">Phosphoprotein</keyword>
<dbReference type="SMART" id="SM00448">
    <property type="entry name" value="REC"/>
    <property type="match status" value="1"/>
</dbReference>
<dbReference type="Proteomes" id="UP000589085">
    <property type="component" value="Unassembled WGS sequence"/>
</dbReference>
<dbReference type="SUPFAM" id="SSF52172">
    <property type="entry name" value="CheY-like"/>
    <property type="match status" value="1"/>
</dbReference>
<dbReference type="InterPro" id="IPR001789">
    <property type="entry name" value="Sig_transdc_resp-reg_receiver"/>
</dbReference>
<reference evidence="4 5" key="1">
    <citation type="submission" date="2020-04" db="EMBL/GenBank/DDBJ databases">
        <title>Description of novel Gluconacetobacter.</title>
        <authorList>
            <person name="Sombolestani A."/>
        </authorList>
    </citation>
    <scope>NUCLEOTIDE SEQUENCE [LARGE SCALE GENOMIC DNA]</scope>
    <source>
        <strain evidence="4 5">LMG 19747</strain>
    </source>
</reference>
<dbReference type="InterPro" id="IPR011006">
    <property type="entry name" value="CheY-like_superfamily"/>
</dbReference>
<dbReference type="Pfam" id="PF00072">
    <property type="entry name" value="Response_reg"/>
    <property type="match status" value="1"/>
</dbReference>
<evidence type="ECO:0000313" key="4">
    <source>
        <dbReference type="EMBL" id="MBB2161933.1"/>
    </source>
</evidence>
<dbReference type="EMBL" id="JABEQJ010000027">
    <property type="protein sequence ID" value="MBB2161933.1"/>
    <property type="molecule type" value="Genomic_DNA"/>
</dbReference>
<gene>
    <name evidence="4" type="ORF">HLH48_17495</name>
</gene>
<organism evidence="4 5">
    <name type="scientific">Gluconacetobacter sacchari</name>
    <dbReference type="NCBI Taxonomy" id="92759"/>
    <lineage>
        <taxon>Bacteria</taxon>
        <taxon>Pseudomonadati</taxon>
        <taxon>Pseudomonadota</taxon>
        <taxon>Alphaproteobacteria</taxon>
        <taxon>Acetobacterales</taxon>
        <taxon>Acetobacteraceae</taxon>
        <taxon>Gluconacetobacter</taxon>
    </lineage>
</organism>
<protein>
    <submittedName>
        <fullName evidence="4">Response regulator</fullName>
    </submittedName>
</protein>
<dbReference type="PANTHER" id="PTHR44591">
    <property type="entry name" value="STRESS RESPONSE REGULATOR PROTEIN 1"/>
    <property type="match status" value="1"/>
</dbReference>
<dbReference type="AlphaFoldDB" id="A0A7W4IFK0"/>
<feature type="modified residue" description="4-aspartylphosphate" evidence="2">
    <location>
        <position position="122"/>
    </location>
</feature>
<feature type="domain" description="Response regulatory" evidence="3">
    <location>
        <begin position="72"/>
        <end position="182"/>
    </location>
</feature>
<sequence>MVSGIRTVFIVERDHESPLFAGRSSGLFQPHRAPDASQPRRVRHDVAGRVADRPCAPRRPVRAGCRAVKSLRILLVEDETLIAMLLTELLEGLGHRVGEIESTQSGAVRAAARERPDLMIIDAHLREGSGVAAVQEILRGGFVPHIFISGDPLRDRVLHRSAIVMEKPFDDTDLLAAIDRAMAAG</sequence>
<evidence type="ECO:0000259" key="3">
    <source>
        <dbReference type="PROSITE" id="PS50110"/>
    </source>
</evidence>
<evidence type="ECO:0000256" key="2">
    <source>
        <dbReference type="PROSITE-ProRule" id="PRU00169"/>
    </source>
</evidence>
<proteinExistence type="predicted"/>